<dbReference type="InterPro" id="IPR050523">
    <property type="entry name" value="AKR_Detox_Biosynth"/>
</dbReference>
<proteinExistence type="predicted"/>
<organism evidence="4 5">
    <name type="scientific">Zygosaccharomyces bailii (strain CLIB 213 / ATCC 58445 / CBS 680 / BCRC 21525 / NBRC 1098 / NCYC 1416 / NRRL Y-2227)</name>
    <dbReference type="NCBI Taxonomy" id="1333698"/>
    <lineage>
        <taxon>Eukaryota</taxon>
        <taxon>Fungi</taxon>
        <taxon>Dikarya</taxon>
        <taxon>Ascomycota</taxon>
        <taxon>Saccharomycotina</taxon>
        <taxon>Saccharomycetes</taxon>
        <taxon>Saccharomycetales</taxon>
        <taxon>Saccharomycetaceae</taxon>
        <taxon>Zygosaccharomyces</taxon>
    </lineage>
</organism>
<keyword evidence="2" id="KW-0732">Signal</keyword>
<name>A0A8J2T8W3_ZYGB2</name>
<dbReference type="PANTHER" id="PTHR43364:SF15">
    <property type="entry name" value="ARYL-ALCOHOL DEHYDROGENASE AAD16-RELATED"/>
    <property type="match status" value="1"/>
</dbReference>
<dbReference type="Proteomes" id="UP000019375">
    <property type="component" value="Unassembled WGS sequence"/>
</dbReference>
<dbReference type="AlphaFoldDB" id="A0A8J2T8W3"/>
<dbReference type="InterPro" id="IPR036812">
    <property type="entry name" value="NAD(P)_OxRdtase_dom_sf"/>
</dbReference>
<evidence type="ECO:0000313" key="5">
    <source>
        <dbReference type="Proteomes" id="UP000019375"/>
    </source>
</evidence>
<evidence type="ECO:0000256" key="1">
    <source>
        <dbReference type="ARBA" id="ARBA00023002"/>
    </source>
</evidence>
<gene>
    <name evidence="4" type="ORF">BN860_05490g</name>
</gene>
<dbReference type="PANTHER" id="PTHR43364">
    <property type="entry name" value="NADH-SPECIFIC METHYLGLYOXAL REDUCTASE-RELATED"/>
    <property type="match status" value="1"/>
</dbReference>
<keyword evidence="1" id="KW-0560">Oxidoreductase</keyword>
<evidence type="ECO:0000259" key="3">
    <source>
        <dbReference type="Pfam" id="PF00248"/>
    </source>
</evidence>
<dbReference type="Gene3D" id="3.20.20.100">
    <property type="entry name" value="NADP-dependent oxidoreductase domain"/>
    <property type="match status" value="1"/>
</dbReference>
<evidence type="ECO:0000256" key="2">
    <source>
        <dbReference type="SAM" id="SignalP"/>
    </source>
</evidence>
<keyword evidence="5" id="KW-1185">Reference proteome</keyword>
<dbReference type="SUPFAM" id="SSF51430">
    <property type="entry name" value="NAD(P)-linked oxidoreductase"/>
    <property type="match status" value="1"/>
</dbReference>
<feature type="domain" description="NADP-dependent oxidoreductase" evidence="3">
    <location>
        <begin position="82"/>
        <end position="342"/>
    </location>
</feature>
<feature type="chain" id="PRO_5035182520" evidence="2">
    <location>
        <begin position="19"/>
        <end position="353"/>
    </location>
</feature>
<dbReference type="InterPro" id="IPR023210">
    <property type="entry name" value="NADP_OxRdtase_dom"/>
</dbReference>
<feature type="signal peptide" evidence="2">
    <location>
        <begin position="1"/>
        <end position="18"/>
    </location>
</feature>
<dbReference type="Pfam" id="PF00248">
    <property type="entry name" value="Aldo_ket_red"/>
    <property type="match status" value="1"/>
</dbReference>
<dbReference type="GO" id="GO:0016491">
    <property type="term" value="F:oxidoreductase activity"/>
    <property type="evidence" value="ECO:0007669"/>
    <property type="project" value="UniProtKB-KW"/>
</dbReference>
<accession>A0A8J2T8W3</accession>
<dbReference type="OrthoDB" id="48988at2759"/>
<sequence length="353" mass="39973">MIHLPFSIFFAFSIRTSTIIMVHIPVQQQNFGNTELRISPIIVDCETLGFQEWWYSRKYALKVLPILKSCYDKALRTFDIHEQGEALLTEFLEEYQIKRETIVIVKGIDFFLGASDALEVFGPEERELSKTQGYWREHILSNVAESVKHFGYIDVMQVPHLGPELPLEEIMCALNEVVENGHVRYLSASSMPVSQLVQLEEISERHNWAKIVGLELFYNLLHREDEHELIPYAREHGMALMSFAPLASGVLARSLGDATKRTHPGSYLAAEVGQLWPKQQAAVSRLQELAASKHRPMAAVAVAWVRSKGCVPIVGFSSMEHVDDALDALYTTLSPAEIEHLELFYCRGGLYGK</sequence>
<reference evidence="5" key="1">
    <citation type="journal article" date="2013" name="Genome Announc.">
        <title>Genome sequence of the food spoilage yeast Zygosaccharomyces bailii CLIB 213(T).</title>
        <authorList>
            <person name="Galeote V."/>
            <person name="Bigey F."/>
            <person name="Devillers H."/>
            <person name="Neuveglise C."/>
            <person name="Dequin S."/>
        </authorList>
    </citation>
    <scope>NUCLEOTIDE SEQUENCE [LARGE SCALE GENOMIC DNA]</scope>
    <source>
        <strain evidence="5">CLIB 213 / ATCC 58445 / CBS 680 / CCRC 21525 / NBRC 1098 / NCYC 1416 / NRRL Y-2227</strain>
    </source>
</reference>
<dbReference type="EMBL" id="HG316457">
    <property type="protein sequence ID" value="CDF89489.1"/>
    <property type="molecule type" value="Genomic_DNA"/>
</dbReference>
<evidence type="ECO:0000313" key="4">
    <source>
        <dbReference type="EMBL" id="CDF89489.1"/>
    </source>
</evidence>
<protein>
    <submittedName>
        <fullName evidence="4">ZYBA0S04-05490g1_1</fullName>
    </submittedName>
</protein>